<dbReference type="Gene3D" id="3.90.1570.50">
    <property type="match status" value="1"/>
</dbReference>
<dbReference type="CDD" id="cd18800">
    <property type="entry name" value="SF2_C_EcoR124I-like"/>
    <property type="match status" value="1"/>
</dbReference>
<dbReference type="InterPro" id="IPR055180">
    <property type="entry name" value="HsdR_RecA-like_helicase_dom_2"/>
</dbReference>
<dbReference type="NCBIfam" id="TIGR00348">
    <property type="entry name" value="hsdR"/>
    <property type="match status" value="1"/>
</dbReference>
<dbReference type="PANTHER" id="PTHR30195:SF16">
    <property type="entry name" value="TYPE I RESTRICTION ENZYME ENDONUCLEASE SUBUNIT"/>
    <property type="match status" value="1"/>
</dbReference>
<accession>H2CDH2</accession>
<name>H2CDH2_9LEPT</name>
<dbReference type="InterPro" id="IPR007409">
    <property type="entry name" value="Restrct_endonuc_type1_HsdR_N"/>
</dbReference>
<dbReference type="InterPro" id="IPR051268">
    <property type="entry name" value="Type-I_R_enzyme_R_subunit"/>
</dbReference>
<dbReference type="EC" id="3.1.21.3" evidence="10"/>
<comment type="subunit">
    <text evidence="10">The type I restriction/modification system is composed of three polypeptides R, M and S.</text>
</comment>
<dbReference type="PROSITE" id="PS51192">
    <property type="entry name" value="HELICASE_ATP_BIND_1"/>
    <property type="match status" value="1"/>
</dbReference>
<keyword evidence="4 10" id="KW-0547">Nucleotide-binding</keyword>
<dbReference type="InterPro" id="IPR004473">
    <property type="entry name" value="Restrct_endonuc_typeI_HsdR"/>
</dbReference>
<dbReference type="Pfam" id="PF04313">
    <property type="entry name" value="HSDR_N"/>
    <property type="match status" value="1"/>
</dbReference>
<feature type="domain" description="Helicase ATP-binding" evidence="11">
    <location>
        <begin position="251"/>
        <end position="426"/>
    </location>
</feature>
<evidence type="ECO:0000256" key="6">
    <source>
        <dbReference type="ARBA" id="ARBA00022759"/>
    </source>
</evidence>
<evidence type="ECO:0000313" key="13">
    <source>
        <dbReference type="Proteomes" id="UP000005737"/>
    </source>
</evidence>
<dbReference type="InterPro" id="IPR027417">
    <property type="entry name" value="P-loop_NTPase"/>
</dbReference>
<organism evidence="12 13">
    <name type="scientific">Leptonema illini DSM 21528</name>
    <dbReference type="NCBI Taxonomy" id="929563"/>
    <lineage>
        <taxon>Bacteria</taxon>
        <taxon>Pseudomonadati</taxon>
        <taxon>Spirochaetota</taxon>
        <taxon>Spirochaetia</taxon>
        <taxon>Leptospirales</taxon>
        <taxon>Leptospiraceae</taxon>
        <taxon>Leptonema</taxon>
    </lineage>
</organism>
<dbReference type="InterPro" id="IPR040980">
    <property type="entry name" value="SWI2_SNF2"/>
</dbReference>
<dbReference type="InterPro" id="IPR022625">
    <property type="entry name" value="TypeI_RM_Rsu_C"/>
</dbReference>
<dbReference type="CDD" id="cd18030">
    <property type="entry name" value="DEXHc_RE_I_HsdR"/>
    <property type="match status" value="1"/>
</dbReference>
<keyword evidence="5 10" id="KW-0680">Restriction system</keyword>
<dbReference type="InterPro" id="IPR014001">
    <property type="entry name" value="Helicase_ATP-bd"/>
</dbReference>
<dbReference type="Proteomes" id="UP000005737">
    <property type="component" value="Unassembled WGS sequence"/>
</dbReference>
<protein>
    <recommendedName>
        <fullName evidence="10">Type I restriction enzyme endonuclease subunit</fullName>
        <shortName evidence="10">R protein</shortName>
        <ecNumber evidence="10">3.1.21.3</ecNumber>
    </recommendedName>
</protein>
<keyword evidence="7 10" id="KW-0378">Hydrolase</keyword>
<evidence type="ECO:0000256" key="3">
    <source>
        <dbReference type="ARBA" id="ARBA00022722"/>
    </source>
</evidence>
<keyword evidence="8 10" id="KW-0067">ATP-binding</keyword>
<evidence type="ECO:0000256" key="9">
    <source>
        <dbReference type="ARBA" id="ARBA00023125"/>
    </source>
</evidence>
<keyword evidence="3" id="KW-0540">Nuclease</keyword>
<evidence type="ECO:0000256" key="7">
    <source>
        <dbReference type="ARBA" id="ARBA00022801"/>
    </source>
</evidence>
<evidence type="ECO:0000256" key="2">
    <source>
        <dbReference type="ARBA" id="ARBA00008598"/>
    </source>
</evidence>
<comment type="catalytic activity">
    <reaction evidence="1 10">
        <text>Endonucleolytic cleavage of DNA to give random double-stranded fragments with terminal 5'-phosphates, ATP is simultaneously hydrolyzed.</text>
        <dbReference type="EC" id="3.1.21.3"/>
    </reaction>
</comment>
<proteinExistence type="inferred from homology"/>
<evidence type="ECO:0000256" key="5">
    <source>
        <dbReference type="ARBA" id="ARBA00022747"/>
    </source>
</evidence>
<dbReference type="GO" id="GO:0005524">
    <property type="term" value="F:ATP binding"/>
    <property type="evidence" value="ECO:0007669"/>
    <property type="project" value="UniProtKB-KW"/>
</dbReference>
<gene>
    <name evidence="12" type="ORF">Lepil_1822</name>
</gene>
<evidence type="ECO:0000313" key="12">
    <source>
        <dbReference type="EMBL" id="EHQ06505.1"/>
    </source>
</evidence>
<keyword evidence="13" id="KW-1185">Reference proteome</keyword>
<keyword evidence="6" id="KW-0255">Endonuclease</keyword>
<evidence type="ECO:0000256" key="8">
    <source>
        <dbReference type="ARBA" id="ARBA00022840"/>
    </source>
</evidence>
<dbReference type="SUPFAM" id="SSF52540">
    <property type="entry name" value="P-loop containing nucleoside triphosphate hydrolases"/>
    <property type="match status" value="1"/>
</dbReference>
<dbReference type="EMBL" id="JH597773">
    <property type="protein sequence ID" value="EHQ06505.1"/>
    <property type="molecule type" value="Genomic_DNA"/>
</dbReference>
<dbReference type="STRING" id="183.GCA_002009735_02861"/>
<evidence type="ECO:0000259" key="11">
    <source>
        <dbReference type="PROSITE" id="PS51192"/>
    </source>
</evidence>
<comment type="similarity">
    <text evidence="2 10">Belongs to the HsdR family.</text>
</comment>
<dbReference type="Pfam" id="PF22679">
    <property type="entry name" value="T1R_D3-like"/>
    <property type="match status" value="1"/>
</dbReference>
<keyword evidence="9 10" id="KW-0238">DNA-binding</keyword>
<comment type="function">
    <text evidence="10">Subunit R is required for both nuclease and ATPase activities, but not for modification.</text>
</comment>
<dbReference type="PANTHER" id="PTHR30195">
    <property type="entry name" value="TYPE I SITE-SPECIFIC DEOXYRIBONUCLEASE PROTEIN SUBUNIT M AND R"/>
    <property type="match status" value="1"/>
</dbReference>
<dbReference type="Gene3D" id="3.40.50.300">
    <property type="entry name" value="P-loop containing nucleotide triphosphate hydrolases"/>
    <property type="match status" value="2"/>
</dbReference>
<evidence type="ECO:0000256" key="10">
    <source>
        <dbReference type="RuleBase" id="RU364115"/>
    </source>
</evidence>
<dbReference type="GO" id="GO:0009035">
    <property type="term" value="F:type I site-specific deoxyribonuclease activity"/>
    <property type="evidence" value="ECO:0007669"/>
    <property type="project" value="UniProtKB-EC"/>
</dbReference>
<evidence type="ECO:0000256" key="4">
    <source>
        <dbReference type="ARBA" id="ARBA00022741"/>
    </source>
</evidence>
<sequence length="965" mass="112504">MSSQSEAQLETKLIEQLCSLGYEEAKVHNEESLLANLKTQLELFNQVSLSEKEFAAVLSHLAKGNVFEKAKTLRDRFQLTRESGESIYLRFFDSKNWTDNRFQVAHQISMEGSYKNRYDVTLLVNGLPLVQIELKRRGLELKEAFHQVNRYQRHSFWSSYGLFQYVQIFVISNGANTKYFANNRKQDARQTYFWTDFQNRHITELHGFADAFLSPDHLGKMIAHYIVINETFKVLMILRPYQYHATEAVIKHVQSSGENGYIWHTTGSGKTLTSFKTSQIIMDLPEVYKVVFVVDRKDLDYQTQEEFNRFHEGSVDASANTKMLVDQFLGRFKHGKGEIKDPKLIITTVQKLHRAITVDRYKTDMSGLQDKRIIFIFDECHRSQFGQTHKNITDFFHESRLFGFTGTPIFAENLQKNEFGMRTTKDLFGECLHKYVITDAIRDRNVLPFQIEYLGRYKQANRTFIDIEVEDIDKREVLESPVRLEKIVDYIIRNHDRKTHNKEFSAIFAITSIDVLIKYYEIFKKKIKAGATDLRIATVFTFSANEEDQDANGLIPDETWEVSEAGFSYNTPHTRDKLEEFVSDYNQLYGTSFSIKDNQQFDAYTKNISKRLKDREKEGFLDKDRLDILLVVSMYLTGFDAKKINTLYVDRNLKHHGLIQAFSRTNRVIGEKKSHGNILCFRNLKAATDDAIALFSNKEARETIILPPYEEIVRAFSAAFAALLQIVPTPNSVNDLPDEEAMFAFVKAFRELMRIRNTLRSFTEFTWDDLPMTEQSFNNYASKYQDLREHVKSDREKEKVSILADVDFELELIHRDDVNVAYILKLLAKIKEAEEGESNKEKKRLLEQMGNDPVMRSKRELIQKFIEANLPVISETDNIPDEFEKYWHDQKILALNQICEEENLDRKQFSALLDAYIFTEQEPIREDVLNCLENRPSVLEARSIGNRIIEKMKKYVDVFMNGMVG</sequence>
<dbReference type="AlphaFoldDB" id="H2CDH2"/>
<reference evidence="12 13" key="1">
    <citation type="submission" date="2011-10" db="EMBL/GenBank/DDBJ databases">
        <title>The Improved High-Quality Draft genome of Leptonema illini DSM 21528.</title>
        <authorList>
            <consortium name="US DOE Joint Genome Institute (JGI-PGF)"/>
            <person name="Lucas S."/>
            <person name="Copeland A."/>
            <person name="Lapidus A."/>
            <person name="Glavina del Rio T."/>
            <person name="Dalin E."/>
            <person name="Tice H."/>
            <person name="Bruce D."/>
            <person name="Goodwin L."/>
            <person name="Pitluck S."/>
            <person name="Peters L."/>
            <person name="Mikhailova N."/>
            <person name="Held B."/>
            <person name="Kyrpides N."/>
            <person name="Mavromatis K."/>
            <person name="Ivanova N."/>
            <person name="Markowitz V."/>
            <person name="Cheng J.-F."/>
            <person name="Hugenholtz P."/>
            <person name="Woyke T."/>
            <person name="Wu D."/>
            <person name="Gronow S."/>
            <person name="Wellnitz S."/>
            <person name="Brambilla E.-M."/>
            <person name="Klenk H.-P."/>
            <person name="Eisen J.A."/>
        </authorList>
    </citation>
    <scope>NUCLEOTIDE SEQUENCE [LARGE SCALE GENOMIC DNA]</scope>
    <source>
        <strain evidence="12 13">DSM 21528</strain>
    </source>
</reference>
<dbReference type="CDD" id="cd22332">
    <property type="entry name" value="HsdR_N"/>
    <property type="match status" value="1"/>
</dbReference>
<dbReference type="REBASE" id="88693">
    <property type="entry name" value="Lil3055ORF1828P"/>
</dbReference>
<dbReference type="Pfam" id="PF12008">
    <property type="entry name" value="EcoR124_C"/>
    <property type="match status" value="1"/>
</dbReference>
<dbReference type="HOGENOM" id="CLU_004848_1_0_12"/>
<dbReference type="RefSeq" id="WP_002772087.1">
    <property type="nucleotide sequence ID" value="NZ_JH597773.1"/>
</dbReference>
<dbReference type="GO" id="GO:0009307">
    <property type="term" value="P:DNA restriction-modification system"/>
    <property type="evidence" value="ECO:0007669"/>
    <property type="project" value="UniProtKB-KW"/>
</dbReference>
<dbReference type="Pfam" id="PF18766">
    <property type="entry name" value="SWI2_SNF2"/>
    <property type="match status" value="1"/>
</dbReference>
<dbReference type="GO" id="GO:0003677">
    <property type="term" value="F:DNA binding"/>
    <property type="evidence" value="ECO:0007669"/>
    <property type="project" value="UniProtKB-KW"/>
</dbReference>
<dbReference type="SMART" id="SM00487">
    <property type="entry name" value="DEXDc"/>
    <property type="match status" value="1"/>
</dbReference>
<evidence type="ECO:0000256" key="1">
    <source>
        <dbReference type="ARBA" id="ARBA00000851"/>
    </source>
</evidence>
<dbReference type="Gene3D" id="1.20.58.910">
    <property type="match status" value="1"/>
</dbReference>